<name>A0A9W9K8F7_9EURO</name>
<dbReference type="AlphaFoldDB" id="A0A9W9K8F7"/>
<dbReference type="EMBL" id="JAPMSZ010000007">
    <property type="protein sequence ID" value="KAJ5096331.1"/>
    <property type="molecule type" value="Genomic_DNA"/>
</dbReference>
<accession>A0A9W9K8F7</accession>
<dbReference type="Proteomes" id="UP001141434">
    <property type="component" value="Unassembled WGS sequence"/>
</dbReference>
<proteinExistence type="predicted"/>
<organism evidence="2 3">
    <name type="scientific">Penicillium alfredii</name>
    <dbReference type="NCBI Taxonomy" id="1506179"/>
    <lineage>
        <taxon>Eukaryota</taxon>
        <taxon>Fungi</taxon>
        <taxon>Dikarya</taxon>
        <taxon>Ascomycota</taxon>
        <taxon>Pezizomycotina</taxon>
        <taxon>Eurotiomycetes</taxon>
        <taxon>Eurotiomycetidae</taxon>
        <taxon>Eurotiales</taxon>
        <taxon>Aspergillaceae</taxon>
        <taxon>Penicillium</taxon>
    </lineage>
</organism>
<comment type="caution">
    <text evidence="2">The sequence shown here is derived from an EMBL/GenBank/DDBJ whole genome shotgun (WGS) entry which is preliminary data.</text>
</comment>
<dbReference type="GeneID" id="81395437"/>
<evidence type="ECO:0000256" key="1">
    <source>
        <dbReference type="SAM" id="MobiDB-lite"/>
    </source>
</evidence>
<reference evidence="2" key="1">
    <citation type="submission" date="2022-11" db="EMBL/GenBank/DDBJ databases">
        <authorList>
            <person name="Petersen C."/>
        </authorList>
    </citation>
    <scope>NUCLEOTIDE SEQUENCE</scope>
    <source>
        <strain evidence="2">IBT 34128</strain>
    </source>
</reference>
<sequence length="99" mass="10840">MNRQYPAGSSSPGPDKHLSVSGSGLVADTAMRMTVYALALEHNRETAMRYPHLSYIHPEEGRAKASRGRENSGPFEVPLSAWPSREMLLSVGTGYSLYT</sequence>
<keyword evidence="3" id="KW-1185">Reference proteome</keyword>
<dbReference type="RefSeq" id="XP_056511882.1">
    <property type="nucleotide sequence ID" value="XM_056656269.1"/>
</dbReference>
<evidence type="ECO:0000313" key="2">
    <source>
        <dbReference type="EMBL" id="KAJ5096331.1"/>
    </source>
</evidence>
<gene>
    <name evidence="2" type="ORF">NUU61_005687</name>
</gene>
<feature type="compositionally biased region" description="Polar residues" evidence="1">
    <location>
        <begin position="1"/>
        <end position="12"/>
    </location>
</feature>
<feature type="region of interest" description="Disordered" evidence="1">
    <location>
        <begin position="1"/>
        <end position="22"/>
    </location>
</feature>
<reference evidence="2" key="2">
    <citation type="journal article" date="2023" name="IMA Fungus">
        <title>Comparative genomic study of the Penicillium genus elucidates a diverse pangenome and 15 lateral gene transfer events.</title>
        <authorList>
            <person name="Petersen C."/>
            <person name="Sorensen T."/>
            <person name="Nielsen M.R."/>
            <person name="Sondergaard T.E."/>
            <person name="Sorensen J.L."/>
            <person name="Fitzpatrick D.A."/>
            <person name="Frisvad J.C."/>
            <person name="Nielsen K.L."/>
        </authorList>
    </citation>
    <scope>NUCLEOTIDE SEQUENCE</scope>
    <source>
        <strain evidence="2">IBT 34128</strain>
    </source>
</reference>
<protein>
    <submittedName>
        <fullName evidence="2">Uncharacterized protein</fullName>
    </submittedName>
</protein>
<evidence type="ECO:0000313" key="3">
    <source>
        <dbReference type="Proteomes" id="UP001141434"/>
    </source>
</evidence>